<dbReference type="EMBL" id="KV417349">
    <property type="protein sequence ID" value="KZO90193.1"/>
    <property type="molecule type" value="Genomic_DNA"/>
</dbReference>
<protein>
    <submittedName>
        <fullName evidence="1">Uncharacterized protein</fullName>
    </submittedName>
</protein>
<gene>
    <name evidence="1" type="ORF">CALVIDRAFT_542939</name>
</gene>
<evidence type="ECO:0000313" key="1">
    <source>
        <dbReference type="EMBL" id="KZO90193.1"/>
    </source>
</evidence>
<proteinExistence type="predicted"/>
<dbReference type="OrthoDB" id="1393670at2759"/>
<evidence type="ECO:0000313" key="2">
    <source>
        <dbReference type="Proteomes" id="UP000076738"/>
    </source>
</evidence>
<sequence>MRDLTSGPSSAGGIAHLILLPKEAFENVQKPLFLSCAEIDPSFTPEQRSAAEQILSAKHHIYHF</sequence>
<keyword evidence="2" id="KW-1185">Reference proteome</keyword>
<reference evidence="1 2" key="1">
    <citation type="journal article" date="2016" name="Mol. Biol. Evol.">
        <title>Comparative Genomics of Early-Diverging Mushroom-Forming Fungi Provides Insights into the Origins of Lignocellulose Decay Capabilities.</title>
        <authorList>
            <person name="Nagy L.G."/>
            <person name="Riley R."/>
            <person name="Tritt A."/>
            <person name="Adam C."/>
            <person name="Daum C."/>
            <person name="Floudas D."/>
            <person name="Sun H."/>
            <person name="Yadav J.S."/>
            <person name="Pangilinan J."/>
            <person name="Larsson K.H."/>
            <person name="Matsuura K."/>
            <person name="Barry K."/>
            <person name="Labutti K."/>
            <person name="Kuo R."/>
            <person name="Ohm R.A."/>
            <person name="Bhattacharya S.S."/>
            <person name="Shirouzu T."/>
            <person name="Yoshinaga Y."/>
            <person name="Martin F.M."/>
            <person name="Grigoriev I.V."/>
            <person name="Hibbett D.S."/>
        </authorList>
    </citation>
    <scope>NUCLEOTIDE SEQUENCE [LARGE SCALE GENOMIC DNA]</scope>
    <source>
        <strain evidence="1 2">TUFC12733</strain>
    </source>
</reference>
<dbReference type="AlphaFoldDB" id="A0A167G5K0"/>
<dbReference type="Proteomes" id="UP000076738">
    <property type="component" value="Unassembled WGS sequence"/>
</dbReference>
<name>A0A167G5K0_CALVF</name>
<accession>A0A167G5K0</accession>
<organism evidence="1 2">
    <name type="scientific">Calocera viscosa (strain TUFC12733)</name>
    <dbReference type="NCBI Taxonomy" id="1330018"/>
    <lineage>
        <taxon>Eukaryota</taxon>
        <taxon>Fungi</taxon>
        <taxon>Dikarya</taxon>
        <taxon>Basidiomycota</taxon>
        <taxon>Agaricomycotina</taxon>
        <taxon>Dacrymycetes</taxon>
        <taxon>Dacrymycetales</taxon>
        <taxon>Dacrymycetaceae</taxon>
        <taxon>Calocera</taxon>
    </lineage>
</organism>